<dbReference type="PROSITE" id="PS50943">
    <property type="entry name" value="HTH_CROC1"/>
    <property type="match status" value="1"/>
</dbReference>
<dbReference type="Gene3D" id="1.10.260.40">
    <property type="entry name" value="lambda repressor-like DNA-binding domains"/>
    <property type="match status" value="1"/>
</dbReference>
<evidence type="ECO:0000313" key="3">
    <source>
        <dbReference type="EMBL" id="GEM01926.1"/>
    </source>
</evidence>
<dbReference type="InterPro" id="IPR052345">
    <property type="entry name" value="Rad_response_metalloprotease"/>
</dbReference>
<dbReference type="CDD" id="cd00093">
    <property type="entry name" value="HTH_XRE"/>
    <property type="match status" value="1"/>
</dbReference>
<dbReference type="SMART" id="SM00530">
    <property type="entry name" value="HTH_XRE"/>
    <property type="match status" value="1"/>
</dbReference>
<dbReference type="SUPFAM" id="SSF47413">
    <property type="entry name" value="lambda repressor-like DNA-binding domains"/>
    <property type="match status" value="1"/>
</dbReference>
<dbReference type="InterPro" id="IPR010982">
    <property type="entry name" value="Lambda_DNA-bd_dom_sf"/>
</dbReference>
<dbReference type="PANTHER" id="PTHR43236:SF1">
    <property type="entry name" value="BLL7220 PROTEIN"/>
    <property type="match status" value="1"/>
</dbReference>
<dbReference type="Pfam" id="PF06114">
    <property type="entry name" value="Peptidase_M78"/>
    <property type="match status" value="1"/>
</dbReference>
<dbReference type="EMBL" id="FOXC01000018">
    <property type="protein sequence ID" value="SFP39684.1"/>
    <property type="molecule type" value="Genomic_DNA"/>
</dbReference>
<sequence length="384" mass="44871">MKREMLNRFYGKKLKQARTIRNLTISDLSKKINVTHQSISKYENDKMTPSLDVLKEISNVLNFEISFFYTSPAPESFYENTFIFRKKAGVAKKYKDQMIEKMALILSFEQNLESYVKLPKFNRDLVLKRKDETVYEPLSDEKIEQVSFDVRRSLQLGMGPIDNITRLCEKLGIIVVFSDLGKTTIDGCSTFYEDRPYIVLNKQGFSSVRMRFTLAHELGHILLHSGLDKKHINSTVNSKQIEKEANLFASFLLMPEESFVQDINGLGLDYLLMLKKHWKVSIQAMVFRAEYLGVFTEDYALYLRQQISRKKWRKSEPFDDEIIFEEPVLINQALEFIQNNMKVSLDEITFKTGLSEKEILTNFNYGINHIEKKDLKQSGLRRIK</sequence>
<dbReference type="PANTHER" id="PTHR43236">
    <property type="entry name" value="ANTITOXIN HIGA1"/>
    <property type="match status" value="1"/>
</dbReference>
<reference evidence="3 6" key="2">
    <citation type="submission" date="2019-07" db="EMBL/GenBank/DDBJ databases">
        <title>Whole genome shotgun sequence of Halolactibacillus halophilus NBRC 100868.</title>
        <authorList>
            <person name="Hosoyama A."/>
            <person name="Uohara A."/>
            <person name="Ohji S."/>
            <person name="Ichikawa N."/>
        </authorList>
    </citation>
    <scope>NUCLEOTIDE SEQUENCE [LARGE SCALE GENOMIC DNA]</scope>
    <source>
        <strain evidence="3 6">NBRC 100868</strain>
    </source>
</reference>
<evidence type="ECO:0000313" key="5">
    <source>
        <dbReference type="Proteomes" id="UP000242243"/>
    </source>
</evidence>
<name>A0A1I5Q033_9BACI</name>
<dbReference type="Pfam" id="PF01381">
    <property type="entry name" value="HTH_3"/>
    <property type="match status" value="1"/>
</dbReference>
<dbReference type="STRING" id="306540.SAMN05421839_1183"/>
<dbReference type="InterPro" id="IPR001387">
    <property type="entry name" value="Cro/C1-type_HTH"/>
</dbReference>
<dbReference type="SUPFAM" id="SSF55486">
    <property type="entry name" value="Metalloproteases ('zincins'), catalytic domain"/>
    <property type="match status" value="1"/>
</dbReference>
<accession>A0A1I5Q033</accession>
<comment type="similarity">
    <text evidence="1">Belongs to the short-chain fatty acyl-CoA assimilation regulator (ScfR) family.</text>
</comment>
<dbReference type="Gene3D" id="1.10.10.2910">
    <property type="match status" value="1"/>
</dbReference>
<evidence type="ECO:0000313" key="4">
    <source>
        <dbReference type="EMBL" id="SFP39684.1"/>
    </source>
</evidence>
<dbReference type="EMBL" id="BJWI01000020">
    <property type="protein sequence ID" value="GEM01926.1"/>
    <property type="molecule type" value="Genomic_DNA"/>
</dbReference>
<evidence type="ECO:0000259" key="2">
    <source>
        <dbReference type="PROSITE" id="PS50943"/>
    </source>
</evidence>
<reference evidence="4 5" key="1">
    <citation type="submission" date="2016-10" db="EMBL/GenBank/DDBJ databases">
        <authorList>
            <person name="de Groot N.N."/>
        </authorList>
    </citation>
    <scope>NUCLEOTIDE SEQUENCE [LARGE SCALE GENOMIC DNA]</scope>
    <source>
        <strain evidence="4 5">DSM 17073</strain>
    </source>
</reference>
<dbReference type="RefSeq" id="WP_159430142.1">
    <property type="nucleotide sequence ID" value="NZ_BJWI01000020.1"/>
</dbReference>
<dbReference type="Proteomes" id="UP000242243">
    <property type="component" value="Unassembled WGS sequence"/>
</dbReference>
<gene>
    <name evidence="3" type="ORF">HHA03_14580</name>
    <name evidence="4" type="ORF">SAMN05421839_1183</name>
</gene>
<feature type="domain" description="HTH cro/C1-type" evidence="2">
    <location>
        <begin position="14"/>
        <end position="68"/>
    </location>
</feature>
<dbReference type="InterPro" id="IPR010359">
    <property type="entry name" value="IrrE_HExxH"/>
</dbReference>
<evidence type="ECO:0000313" key="6">
    <source>
        <dbReference type="Proteomes" id="UP000321547"/>
    </source>
</evidence>
<dbReference type="OrthoDB" id="9816277at2"/>
<organism evidence="4 5">
    <name type="scientific">Halolactibacillus halophilus</name>
    <dbReference type="NCBI Taxonomy" id="306540"/>
    <lineage>
        <taxon>Bacteria</taxon>
        <taxon>Bacillati</taxon>
        <taxon>Bacillota</taxon>
        <taxon>Bacilli</taxon>
        <taxon>Bacillales</taxon>
        <taxon>Bacillaceae</taxon>
        <taxon>Halolactibacillus</taxon>
    </lineage>
</organism>
<dbReference type="AlphaFoldDB" id="A0A1I5Q033"/>
<keyword evidence="6" id="KW-1185">Reference proteome</keyword>
<evidence type="ECO:0000256" key="1">
    <source>
        <dbReference type="ARBA" id="ARBA00007227"/>
    </source>
</evidence>
<protein>
    <submittedName>
        <fullName evidence="3">Transcriptional regulator</fullName>
    </submittedName>
    <submittedName>
        <fullName evidence="4">Zn-dependent peptidase ImmA, M78 family</fullName>
    </submittedName>
</protein>
<dbReference type="Proteomes" id="UP000321547">
    <property type="component" value="Unassembled WGS sequence"/>
</dbReference>
<dbReference type="GO" id="GO:0003677">
    <property type="term" value="F:DNA binding"/>
    <property type="evidence" value="ECO:0007669"/>
    <property type="project" value="InterPro"/>
</dbReference>
<proteinExistence type="inferred from homology"/>